<dbReference type="Proteomes" id="UP001151760">
    <property type="component" value="Unassembled WGS sequence"/>
</dbReference>
<evidence type="ECO:0000313" key="3">
    <source>
        <dbReference type="Proteomes" id="UP001151760"/>
    </source>
</evidence>
<gene>
    <name evidence="2" type="ORF">Tco_0891578</name>
</gene>
<name>A0ABQ5C3N4_9ASTR</name>
<comment type="caution">
    <text evidence="2">The sequence shown here is derived from an EMBL/GenBank/DDBJ whole genome shotgun (WGS) entry which is preliminary data.</text>
</comment>
<keyword evidence="3" id="KW-1185">Reference proteome</keyword>
<reference evidence="2" key="2">
    <citation type="submission" date="2022-01" db="EMBL/GenBank/DDBJ databases">
        <authorList>
            <person name="Yamashiro T."/>
            <person name="Shiraishi A."/>
            <person name="Satake H."/>
            <person name="Nakayama K."/>
        </authorList>
    </citation>
    <scope>NUCLEOTIDE SEQUENCE</scope>
</reference>
<proteinExistence type="predicted"/>
<feature type="coiled-coil region" evidence="1">
    <location>
        <begin position="276"/>
        <end position="348"/>
    </location>
</feature>
<evidence type="ECO:0000313" key="2">
    <source>
        <dbReference type="EMBL" id="GJT21641.1"/>
    </source>
</evidence>
<sequence length="573" mass="63764">MPERQAIKDEATVAVELPSSPHCSSASSVGLIVPKSDWKASRFAAGACRNADGQGEPIPTLPIRCQPLYLSATPSVEKIVKPFILSADSTLAGGTDPATGGFTDLTGSDFLWNVTNGSRLDDGRVCHEMVDKFAPSKFFASVRGIEHDQLFTKFNVGAARQMYLSAEVRMRVEYNVKERRRLKSVIDEKEGLLKVREEEIERSEVTSCMLEKDAEPRCHSSQCRNFYFFASVHGIEHDQLFTKFNVGAARQMYLSAEVRMRVEYNVKERRRLKSVIDEKEGLLKVREEEIESLKSQLLLKEAEAAEAIRLSVETSMFEAVEKSLQDEVKALKERNTTLEKEKNDLMFMSWRLLLPYSKKKSRYGPSLGREILPSSLNHYFQPQMAFDPRWLSAGITHGKEGRTLTDVAAHNPSVKDASIEAVMNILHLEEPLANKLGLSELQPHIDQLMVPIHHSLDKVIIGATALSLALDVSNIRVWKIRESISNQRSALRDVFIPLAEPFSTAALTGMEGTSDTVTFTADTTIALSTTFVSASTIAPISIDDYEVIGTDDQAADNENAEPFPNVDAELNIP</sequence>
<organism evidence="2 3">
    <name type="scientific">Tanacetum coccineum</name>
    <dbReference type="NCBI Taxonomy" id="301880"/>
    <lineage>
        <taxon>Eukaryota</taxon>
        <taxon>Viridiplantae</taxon>
        <taxon>Streptophyta</taxon>
        <taxon>Embryophyta</taxon>
        <taxon>Tracheophyta</taxon>
        <taxon>Spermatophyta</taxon>
        <taxon>Magnoliopsida</taxon>
        <taxon>eudicotyledons</taxon>
        <taxon>Gunneridae</taxon>
        <taxon>Pentapetalae</taxon>
        <taxon>asterids</taxon>
        <taxon>campanulids</taxon>
        <taxon>Asterales</taxon>
        <taxon>Asteraceae</taxon>
        <taxon>Asteroideae</taxon>
        <taxon>Anthemideae</taxon>
        <taxon>Anthemidinae</taxon>
        <taxon>Tanacetum</taxon>
    </lineage>
</organism>
<keyword evidence="1" id="KW-0175">Coiled coil</keyword>
<reference evidence="2" key="1">
    <citation type="journal article" date="2022" name="Int. J. Mol. Sci.">
        <title>Draft Genome of Tanacetum Coccineum: Genomic Comparison of Closely Related Tanacetum-Family Plants.</title>
        <authorList>
            <person name="Yamashiro T."/>
            <person name="Shiraishi A."/>
            <person name="Nakayama K."/>
            <person name="Satake H."/>
        </authorList>
    </citation>
    <scope>NUCLEOTIDE SEQUENCE</scope>
</reference>
<accession>A0ABQ5C3N4</accession>
<evidence type="ECO:0000256" key="1">
    <source>
        <dbReference type="SAM" id="Coils"/>
    </source>
</evidence>
<dbReference type="EMBL" id="BQNB010013905">
    <property type="protein sequence ID" value="GJT21641.1"/>
    <property type="molecule type" value="Genomic_DNA"/>
</dbReference>
<protein>
    <submittedName>
        <fullName evidence="2">Uncharacterized protein</fullName>
    </submittedName>
</protein>